<gene>
    <name evidence="2" type="ORF">G6321_00003235</name>
    <name evidence="1" type="ORF">G6321_54960</name>
</gene>
<evidence type="ECO:0000313" key="3">
    <source>
        <dbReference type="Proteomes" id="UP000564836"/>
    </source>
</evidence>
<organism evidence="1">
    <name type="scientific">Bradyrhizobium barranii subsp. barranii</name>
    <dbReference type="NCBI Taxonomy" id="2823807"/>
    <lineage>
        <taxon>Bacteria</taxon>
        <taxon>Pseudomonadati</taxon>
        <taxon>Pseudomonadota</taxon>
        <taxon>Alphaproteobacteria</taxon>
        <taxon>Hyphomicrobiales</taxon>
        <taxon>Nitrobacteraceae</taxon>
        <taxon>Bradyrhizobium</taxon>
        <taxon>Bradyrhizobium barranii</taxon>
    </lineage>
</organism>
<dbReference type="Proteomes" id="UP000564836">
    <property type="component" value="Plasmid pBb323S2c"/>
</dbReference>
<reference evidence="2 3" key="1">
    <citation type="journal article" date="2017" name="Syst. Appl. Microbiol.">
        <title>Soybeans inoculated with root zone soils of Canadian native legumes harbour diverse and novel Bradyrhizobium spp. that possess agricultural potential.</title>
        <authorList>
            <person name="Bromfield E.S.P."/>
            <person name="Cloutier S."/>
            <person name="Tambong J.T."/>
            <person name="Tran Thi T.V."/>
        </authorList>
    </citation>
    <scope>NUCLEOTIDE SEQUENCE [LARGE SCALE GENOMIC DNA]</scope>
    <source>
        <strain evidence="2 3">323S2</strain>
    </source>
</reference>
<proteinExistence type="predicted"/>
<evidence type="ECO:0000313" key="2">
    <source>
        <dbReference type="EMBL" id="UGX89813.1"/>
    </source>
</evidence>
<name>A0A7Z0QM61_9BRAD</name>
<geneLocation type="plasmid" evidence="2 3">
    <name>pBb323S2c</name>
</geneLocation>
<protein>
    <submittedName>
        <fullName evidence="1">Uncharacterized protein</fullName>
    </submittedName>
</protein>
<reference evidence="2 3" key="3">
    <citation type="journal article" date="2022" name="Int. J. Syst. Evol. Microbiol.">
        <title>Strains of Bradyrhizobium barranii sp. nov. associated with legumes native to Canada are symbionts of soybeans and belong to different subspecies (subsp. barranii subsp. nov. and subsp. apii subsp. nov.) and symbiovars (sv. glycinearum and sv. septentrionale).</title>
        <authorList>
            <person name="Bromfield E.S.P."/>
            <person name="Cloutier S."/>
            <person name="Wasai-Hara S."/>
            <person name="Minamisawa K."/>
        </authorList>
    </citation>
    <scope>NUCLEOTIDE SEQUENCE [LARGE SCALE GENOMIC DNA]</scope>
    <source>
        <strain evidence="2 3">323S2</strain>
        <plasmid evidence="3">pBb323S2c</plasmid>
    </source>
</reference>
<keyword evidence="2" id="KW-0614">Plasmid</keyword>
<sequence length="386" mass="42376">MRGIEIVQVVQALDNRVRLIAGKPTVVRVYLDPAAVAASTLVTGEITWRRANSGAFYLAAMNRVRLDQARTPDLNGQRFDFAESLNFLLPADALSVGTIELSLNRINVPGGEKLPLAAQQARTVSFVAAPPLRIRAIGLRYRSVRDLTATITPDAVHFDYLRSYLLRAYPVPALEWSQIVIDGDRLRPLPPPDRQFPSNQSILVNAQLSALRAREISSGTDPRTHYYGLVDNEAGNSFMRGSALYDEATSIFGAVACGPCGVPNGWTGDSDPSFADWYGAHELGHTFQRRHPGFPPYDPVRMTGQPRDGLETSFPYDGGFISSPAQEFVGFDFGDPALGVQMRALPGHIHHDVMTYADSQWLSAYTYEAVHDRLVHEDTALAPPTA</sequence>
<accession>A0A7Z0QM61</accession>
<dbReference type="EMBL" id="JACBFH010000005">
    <property type="protein sequence ID" value="NYY96981.1"/>
    <property type="molecule type" value="Genomic_DNA"/>
</dbReference>
<dbReference type="RefSeq" id="WP_166354662.1">
    <property type="nucleotide sequence ID" value="NZ_CP049702.1"/>
</dbReference>
<reference evidence="1" key="2">
    <citation type="submission" date="2020-06" db="EMBL/GenBank/DDBJ databases">
        <title>Whole Genome Sequence of Bradyrhizobium sp. Strain 323S2.</title>
        <authorList>
            <person name="Bromfield E.S.P."/>
        </authorList>
    </citation>
    <scope>NUCLEOTIDE SEQUENCE [LARGE SCALE GENOMIC DNA]</scope>
    <source>
        <strain evidence="1">323S2</strain>
    </source>
</reference>
<evidence type="ECO:0000313" key="1">
    <source>
        <dbReference type="EMBL" id="NYY96981.1"/>
    </source>
</evidence>
<dbReference type="AlphaFoldDB" id="A0A7Z0QM61"/>
<dbReference type="EMBL" id="CP088279">
    <property type="protein sequence ID" value="UGX89813.1"/>
    <property type="molecule type" value="Genomic_DNA"/>
</dbReference>